<evidence type="ECO:0000313" key="4">
    <source>
        <dbReference type="Proteomes" id="UP001236663"/>
    </source>
</evidence>
<dbReference type="Pfam" id="PF04972">
    <property type="entry name" value="BON"/>
    <property type="match status" value="3"/>
</dbReference>
<comment type="caution">
    <text evidence="3">The sequence shown here is derived from an EMBL/GenBank/DDBJ whole genome shotgun (WGS) entry which is preliminary data.</text>
</comment>
<dbReference type="PANTHER" id="PTHR34606">
    <property type="entry name" value="BON DOMAIN-CONTAINING PROTEIN"/>
    <property type="match status" value="1"/>
</dbReference>
<proteinExistence type="predicted"/>
<gene>
    <name evidence="3" type="ORF">QWZ15_20180</name>
</gene>
<dbReference type="RefSeq" id="WP_163383341.1">
    <property type="nucleotide sequence ID" value="NZ_JAUFQS010000047.1"/>
</dbReference>
<evidence type="ECO:0000313" key="3">
    <source>
        <dbReference type="EMBL" id="MDN3690150.1"/>
    </source>
</evidence>
<dbReference type="PROSITE" id="PS50914">
    <property type="entry name" value="BON"/>
    <property type="match status" value="3"/>
</dbReference>
<name>A0ABT8CEJ9_9BACT</name>
<dbReference type="Proteomes" id="UP001236663">
    <property type="component" value="Unassembled WGS sequence"/>
</dbReference>
<evidence type="ECO:0000259" key="2">
    <source>
        <dbReference type="PROSITE" id="PS50914"/>
    </source>
</evidence>
<reference evidence="4" key="1">
    <citation type="journal article" date="2019" name="Int. J. Syst. Evol. Microbiol.">
        <title>The Global Catalogue of Microorganisms (GCM) 10K type strain sequencing project: providing services to taxonomists for standard genome sequencing and annotation.</title>
        <authorList>
            <consortium name="The Broad Institute Genomics Platform"/>
            <consortium name="The Broad Institute Genome Sequencing Center for Infectious Disease"/>
            <person name="Wu L."/>
            <person name="Ma J."/>
        </authorList>
    </citation>
    <scope>NUCLEOTIDE SEQUENCE [LARGE SCALE GENOMIC DNA]</scope>
    <source>
        <strain evidence="4">CECT 7706</strain>
    </source>
</reference>
<dbReference type="Gene3D" id="3.30.1340.30">
    <property type="match status" value="3"/>
</dbReference>
<feature type="domain" description="BON" evidence="2">
    <location>
        <begin position="152"/>
        <end position="220"/>
    </location>
</feature>
<protein>
    <submittedName>
        <fullName evidence="3">BON domain-containing protein</fullName>
    </submittedName>
</protein>
<organism evidence="3 4">
    <name type="scientific">Cyclobacterium jeungdonense</name>
    <dbReference type="NCBI Taxonomy" id="708087"/>
    <lineage>
        <taxon>Bacteria</taxon>
        <taxon>Pseudomonadati</taxon>
        <taxon>Bacteroidota</taxon>
        <taxon>Cytophagia</taxon>
        <taxon>Cytophagales</taxon>
        <taxon>Cyclobacteriaceae</taxon>
        <taxon>Cyclobacterium</taxon>
    </lineage>
</organism>
<dbReference type="InterPro" id="IPR014004">
    <property type="entry name" value="Transpt-assoc_nodulatn_dom_bac"/>
</dbReference>
<dbReference type="EMBL" id="JAUFQS010000047">
    <property type="protein sequence ID" value="MDN3690150.1"/>
    <property type="molecule type" value="Genomic_DNA"/>
</dbReference>
<evidence type="ECO:0000256" key="1">
    <source>
        <dbReference type="ARBA" id="ARBA00022729"/>
    </source>
</evidence>
<keyword evidence="1" id="KW-0732">Signal</keyword>
<keyword evidence="4" id="KW-1185">Reference proteome</keyword>
<accession>A0ABT8CEJ9</accession>
<feature type="domain" description="BON" evidence="2">
    <location>
        <begin position="80"/>
        <end position="148"/>
    </location>
</feature>
<dbReference type="PANTHER" id="PTHR34606:SF4">
    <property type="entry name" value="OUTER MEMBRANE LIPOPROTEIN DOLP"/>
    <property type="match status" value="1"/>
</dbReference>
<feature type="domain" description="BON" evidence="2">
    <location>
        <begin position="3"/>
        <end position="73"/>
    </location>
</feature>
<sequence length="224" mass="24614">MRSNDEIQKDVLAEIKWDPELKDVHTQIGVAVKDGVVTISGLVNTYRKKRAAEQAAQRVRGVKVVACDIEVKIGSFGKKSDTEIAEVIKDALRWNSAVNEDKIEVKVDNGWVFLDGEVEWNFQKTSAEDSIESLLGVRGITNNISIQKPEIDILDIKGKIAGAFHRAATIDSNSIKIETRGSSVQLSGKVRSMAEKKDAERIAWSSPGVLTVDNKITVNSEILA</sequence>
<dbReference type="SMART" id="SM00749">
    <property type="entry name" value="BON"/>
    <property type="match status" value="3"/>
</dbReference>
<dbReference type="InterPro" id="IPR007055">
    <property type="entry name" value="BON_dom"/>
</dbReference>
<dbReference type="InterPro" id="IPR051686">
    <property type="entry name" value="Lipoprotein_DolP"/>
</dbReference>